<proteinExistence type="predicted"/>
<dbReference type="EMBL" id="LSYS01003057">
    <property type="protein sequence ID" value="OPJ84753.1"/>
    <property type="molecule type" value="Genomic_DNA"/>
</dbReference>
<accession>A0A1V4KK55</accession>
<name>A0A1V4KK55_PATFA</name>
<reference evidence="2 3" key="1">
    <citation type="submission" date="2016-02" db="EMBL/GenBank/DDBJ databases">
        <title>Band-tailed pigeon sequencing and assembly.</title>
        <authorList>
            <person name="Soares A.E."/>
            <person name="Novak B.J."/>
            <person name="Rice E.S."/>
            <person name="O'Connell B."/>
            <person name="Chang D."/>
            <person name="Weber S."/>
            <person name="Shapiro B."/>
        </authorList>
    </citation>
    <scope>NUCLEOTIDE SEQUENCE [LARGE SCALE GENOMIC DNA]</scope>
    <source>
        <strain evidence="2">BTP2013</strain>
        <tissue evidence="2">Blood</tissue>
    </source>
</reference>
<evidence type="ECO:0000313" key="3">
    <source>
        <dbReference type="Proteomes" id="UP000190648"/>
    </source>
</evidence>
<evidence type="ECO:0000256" key="1">
    <source>
        <dbReference type="SAM" id="MobiDB-lite"/>
    </source>
</evidence>
<evidence type="ECO:0000313" key="2">
    <source>
        <dbReference type="EMBL" id="OPJ84753.1"/>
    </source>
</evidence>
<dbReference type="Proteomes" id="UP000190648">
    <property type="component" value="Unassembled WGS sequence"/>
</dbReference>
<protein>
    <submittedName>
        <fullName evidence="2">Uncharacterized protein</fullName>
    </submittedName>
</protein>
<feature type="compositionally biased region" description="Pro residues" evidence="1">
    <location>
        <begin position="65"/>
        <end position="75"/>
    </location>
</feature>
<feature type="region of interest" description="Disordered" evidence="1">
    <location>
        <begin position="1"/>
        <end position="29"/>
    </location>
</feature>
<dbReference type="AlphaFoldDB" id="A0A1V4KK55"/>
<feature type="region of interest" description="Disordered" evidence="1">
    <location>
        <begin position="50"/>
        <end position="75"/>
    </location>
</feature>
<keyword evidence="3" id="KW-1185">Reference proteome</keyword>
<gene>
    <name evidence="2" type="ORF">AV530_016072</name>
</gene>
<comment type="caution">
    <text evidence="2">The sequence shown here is derived from an EMBL/GenBank/DDBJ whole genome shotgun (WGS) entry which is preliminary data.</text>
</comment>
<organism evidence="2 3">
    <name type="scientific">Patagioenas fasciata monilis</name>
    <dbReference type="NCBI Taxonomy" id="372326"/>
    <lineage>
        <taxon>Eukaryota</taxon>
        <taxon>Metazoa</taxon>
        <taxon>Chordata</taxon>
        <taxon>Craniata</taxon>
        <taxon>Vertebrata</taxon>
        <taxon>Euteleostomi</taxon>
        <taxon>Archelosauria</taxon>
        <taxon>Archosauria</taxon>
        <taxon>Dinosauria</taxon>
        <taxon>Saurischia</taxon>
        <taxon>Theropoda</taxon>
        <taxon>Coelurosauria</taxon>
        <taxon>Aves</taxon>
        <taxon>Neognathae</taxon>
        <taxon>Neoaves</taxon>
        <taxon>Columbimorphae</taxon>
        <taxon>Columbiformes</taxon>
        <taxon>Columbidae</taxon>
        <taxon>Patagioenas</taxon>
    </lineage>
</organism>
<sequence>MPKGEGHTDVCSPARHTVGYGHRTGQTQPQLLCREKTEFGSLGRKVLTLKPDLAMGTSPARPAERPPPGQRMPGG</sequence>